<dbReference type="InterPro" id="IPR011043">
    <property type="entry name" value="Gal_Oxase/kelch_b-propeller"/>
</dbReference>
<feature type="domain" description="Galactose oxidase-like Early set" evidence="4">
    <location>
        <begin position="432"/>
        <end position="532"/>
    </location>
</feature>
<dbReference type="SUPFAM" id="SSF50965">
    <property type="entry name" value="Galactose oxidase, central domain"/>
    <property type="match status" value="1"/>
</dbReference>
<dbReference type="OrthoDB" id="2019572at2759"/>
<organism evidence="5">
    <name type="scientific">Physcomitrium patens</name>
    <name type="common">Spreading-leaved earth moss</name>
    <name type="synonym">Physcomitrella patens</name>
    <dbReference type="NCBI Taxonomy" id="3218"/>
    <lineage>
        <taxon>Eukaryota</taxon>
        <taxon>Viridiplantae</taxon>
        <taxon>Streptophyta</taxon>
        <taxon>Embryophyta</taxon>
        <taxon>Bryophyta</taxon>
        <taxon>Bryophytina</taxon>
        <taxon>Bryopsida</taxon>
        <taxon>Funariidae</taxon>
        <taxon>Funariales</taxon>
        <taxon>Funariaceae</taxon>
        <taxon>Physcomitrium</taxon>
    </lineage>
</organism>
<dbReference type="InterPro" id="IPR014756">
    <property type="entry name" value="Ig_E-set"/>
</dbReference>
<dbReference type="InterPro" id="IPR037293">
    <property type="entry name" value="Gal_Oxidase_central_sf"/>
</dbReference>
<dbReference type="Gramene" id="Pp3c17_16620V3.2">
    <property type="protein sequence ID" value="Pp3c17_16620V3.2"/>
    <property type="gene ID" value="Pp3c17_16620"/>
</dbReference>
<dbReference type="Pfam" id="PF07250">
    <property type="entry name" value="Glyoxal_oxid_N"/>
    <property type="match status" value="1"/>
</dbReference>
<evidence type="ECO:0000256" key="1">
    <source>
        <dbReference type="ARBA" id="ARBA00022729"/>
    </source>
</evidence>
<sequence>MAIRLASPLLVLLTILQWLISSPLFVAGQGSWQLLQNNAGISSMHSAVTRFNTVIFLDRTNIGPSQIKLPDGRCRQQPAERISKSDCYAHSVMFNPANGAVRALFIFTDTWCSSGQFMWDGQMVQTGGDFEGNKKIRTLTPCPASGNCDWTETGTELSRGRWYSTNHILPGGNRQIVMGGRNEPTYEFVPKRTAGEGVFALSVLGACCDNLYPFVFMLPNGDLFVFANQDSVVMNVASGKVVKALPKIPGNPRNYPSGGSAAMLPIKAPHNSVEILVCGGAATGASRTGDKGAAASASCGRINPTAGAPGWAMEDMPVRRVMGDMINLPTGEILIINGAQNGYQGWGTASNPALRPVKYNGDFRAGTRFQTLTGTAIPRVYHSTANLLPDGRVLVAGSNTHQFYTYSGEFPTELRVEAYSPAYLGSNFNNVRPQITGVPGVIKYKTAFTVTFNIGARTGGFEVNILSAPYSTHSFSQGQRAIKLAVVAPVRSGTGWSTIVTGPPSANVAPQQHYMLFCVQNGIPGTSRWVRVA</sequence>
<feature type="chain" id="PRO_5014297947" description="Galactose oxidase-like Early set domain-containing protein" evidence="2">
    <location>
        <begin position="22"/>
        <end position="533"/>
    </location>
</feature>
<feature type="domain" description="Glyoxal oxidase N-terminal" evidence="3">
    <location>
        <begin position="44"/>
        <end position="423"/>
    </location>
</feature>
<dbReference type="OMA" id="THHFYTF"/>
<evidence type="ECO:0000313" key="7">
    <source>
        <dbReference type="Proteomes" id="UP000006727"/>
    </source>
</evidence>
<reference evidence="5 7" key="2">
    <citation type="journal article" date="2018" name="Plant J.">
        <title>The Physcomitrella patens chromosome-scale assembly reveals moss genome structure and evolution.</title>
        <authorList>
            <person name="Lang D."/>
            <person name="Ullrich K.K."/>
            <person name="Murat F."/>
            <person name="Fuchs J."/>
            <person name="Jenkins J."/>
            <person name="Haas F.B."/>
            <person name="Piednoel M."/>
            <person name="Gundlach H."/>
            <person name="Van Bel M."/>
            <person name="Meyberg R."/>
            <person name="Vives C."/>
            <person name="Morata J."/>
            <person name="Symeonidi A."/>
            <person name="Hiss M."/>
            <person name="Muchero W."/>
            <person name="Kamisugi Y."/>
            <person name="Saleh O."/>
            <person name="Blanc G."/>
            <person name="Decker E.L."/>
            <person name="van Gessel N."/>
            <person name="Grimwood J."/>
            <person name="Hayes R.D."/>
            <person name="Graham S.W."/>
            <person name="Gunter L.E."/>
            <person name="McDaniel S.F."/>
            <person name="Hoernstein S.N.W."/>
            <person name="Larsson A."/>
            <person name="Li F.W."/>
            <person name="Perroud P.F."/>
            <person name="Phillips J."/>
            <person name="Ranjan P."/>
            <person name="Rokshar D.S."/>
            <person name="Rothfels C.J."/>
            <person name="Schneider L."/>
            <person name="Shu S."/>
            <person name="Stevenson D.W."/>
            <person name="Thummler F."/>
            <person name="Tillich M."/>
            <person name="Villarreal Aguilar J.C."/>
            <person name="Widiez T."/>
            <person name="Wong G.K."/>
            <person name="Wymore A."/>
            <person name="Zhang Y."/>
            <person name="Zimmer A.D."/>
            <person name="Quatrano R.S."/>
            <person name="Mayer K.F.X."/>
            <person name="Goodstein D."/>
            <person name="Casacuberta J.M."/>
            <person name="Vandepoele K."/>
            <person name="Reski R."/>
            <person name="Cuming A.C."/>
            <person name="Tuskan G.A."/>
            <person name="Maumus F."/>
            <person name="Salse J."/>
            <person name="Schmutz J."/>
            <person name="Rensing S.A."/>
        </authorList>
    </citation>
    <scope>NUCLEOTIDE SEQUENCE [LARGE SCALE GENOMIC DNA]</scope>
    <source>
        <strain evidence="6 7">cv. Gransden 2004</strain>
    </source>
</reference>
<dbReference type="InterPro" id="IPR015202">
    <property type="entry name" value="GO-like_E_set"/>
</dbReference>
<dbReference type="HOGENOM" id="CLU_009630_0_0_1"/>
<evidence type="ECO:0000313" key="5">
    <source>
        <dbReference type="EMBL" id="PNR36334.1"/>
    </source>
</evidence>
<dbReference type="CDD" id="cd02851">
    <property type="entry name" value="E_set_GO_C"/>
    <property type="match status" value="1"/>
</dbReference>
<dbReference type="Pfam" id="PF09118">
    <property type="entry name" value="GO-like_E_set"/>
    <property type="match status" value="1"/>
</dbReference>
<dbReference type="EnsemblPlants" id="Pp3c17_16620V3.1">
    <property type="protein sequence ID" value="Pp3c17_16620V3.1"/>
    <property type="gene ID" value="Pp3c17_16620"/>
</dbReference>
<dbReference type="PANTHER" id="PTHR32208">
    <property type="entry name" value="SECRETED PROTEIN-RELATED"/>
    <property type="match status" value="1"/>
</dbReference>
<reference evidence="5 7" key="1">
    <citation type="journal article" date="2008" name="Science">
        <title>The Physcomitrella genome reveals evolutionary insights into the conquest of land by plants.</title>
        <authorList>
            <person name="Rensing S."/>
            <person name="Lang D."/>
            <person name="Zimmer A."/>
            <person name="Terry A."/>
            <person name="Salamov A."/>
            <person name="Shapiro H."/>
            <person name="Nishiyama T."/>
            <person name="Perroud P.-F."/>
            <person name="Lindquist E."/>
            <person name="Kamisugi Y."/>
            <person name="Tanahashi T."/>
            <person name="Sakakibara K."/>
            <person name="Fujita T."/>
            <person name="Oishi K."/>
            <person name="Shin-I T."/>
            <person name="Kuroki Y."/>
            <person name="Toyoda A."/>
            <person name="Suzuki Y."/>
            <person name="Hashimoto A."/>
            <person name="Yamaguchi K."/>
            <person name="Sugano A."/>
            <person name="Kohara Y."/>
            <person name="Fujiyama A."/>
            <person name="Anterola A."/>
            <person name="Aoki S."/>
            <person name="Ashton N."/>
            <person name="Barbazuk W.B."/>
            <person name="Barker E."/>
            <person name="Bennetzen J."/>
            <person name="Bezanilla M."/>
            <person name="Blankenship R."/>
            <person name="Cho S.H."/>
            <person name="Dutcher S."/>
            <person name="Estelle M."/>
            <person name="Fawcett J.A."/>
            <person name="Gundlach H."/>
            <person name="Hanada K."/>
            <person name="Heyl A."/>
            <person name="Hicks K.A."/>
            <person name="Hugh J."/>
            <person name="Lohr M."/>
            <person name="Mayer K."/>
            <person name="Melkozernov A."/>
            <person name="Murata T."/>
            <person name="Nelson D."/>
            <person name="Pils B."/>
            <person name="Prigge M."/>
            <person name="Reiss B."/>
            <person name="Renner T."/>
            <person name="Rombauts S."/>
            <person name="Rushton P."/>
            <person name="Sanderfoot A."/>
            <person name="Schween G."/>
            <person name="Shiu S.-H."/>
            <person name="Stueber K."/>
            <person name="Theodoulou F.L."/>
            <person name="Tu H."/>
            <person name="Van de Peer Y."/>
            <person name="Verrier P.J."/>
            <person name="Waters E."/>
            <person name="Wood A."/>
            <person name="Yang L."/>
            <person name="Cove D."/>
            <person name="Cuming A."/>
            <person name="Hasebe M."/>
            <person name="Lucas S."/>
            <person name="Mishler D.B."/>
            <person name="Reski R."/>
            <person name="Grigoriev I."/>
            <person name="Quatrano R.S."/>
            <person name="Boore J.L."/>
        </authorList>
    </citation>
    <scope>NUCLEOTIDE SEQUENCE [LARGE SCALE GENOMIC DNA]</scope>
    <source>
        <strain evidence="6 7">cv. Gransden 2004</strain>
    </source>
</reference>
<reference evidence="6" key="3">
    <citation type="submission" date="2020-12" db="UniProtKB">
        <authorList>
            <consortium name="EnsemblPlants"/>
        </authorList>
    </citation>
    <scope>IDENTIFICATION</scope>
</reference>
<dbReference type="PaxDb" id="3218-PP1S173_129V6.1"/>
<protein>
    <recommendedName>
        <fullName evidence="8">Galactose oxidase-like Early set domain-containing protein</fullName>
    </recommendedName>
</protein>
<dbReference type="SUPFAM" id="SSF81296">
    <property type="entry name" value="E set domains"/>
    <property type="match status" value="1"/>
</dbReference>
<dbReference type="Proteomes" id="UP000006727">
    <property type="component" value="Chromosome 17"/>
</dbReference>
<dbReference type="GeneID" id="112294628"/>
<evidence type="ECO:0000259" key="4">
    <source>
        <dbReference type="Pfam" id="PF09118"/>
    </source>
</evidence>
<dbReference type="RefSeq" id="XP_024401071.1">
    <property type="nucleotide sequence ID" value="XM_024545303.2"/>
</dbReference>
<dbReference type="PANTHER" id="PTHR32208:SF98">
    <property type="entry name" value="GLYOXAL OXIDASE N-TERMINAL DOMAIN-CONTAINING PROTEIN"/>
    <property type="match status" value="1"/>
</dbReference>
<dbReference type="Gene3D" id="2.130.10.80">
    <property type="entry name" value="Galactose oxidase/kelch, beta-propeller"/>
    <property type="match status" value="1"/>
</dbReference>
<keyword evidence="1 2" id="KW-0732">Signal</keyword>
<feature type="signal peptide" evidence="2">
    <location>
        <begin position="1"/>
        <end position="21"/>
    </location>
</feature>
<gene>
    <name evidence="6" type="primary">LOC112294628</name>
    <name evidence="5" type="ORF">PHYPA_022185</name>
</gene>
<dbReference type="EMBL" id="ABEU02000017">
    <property type="protein sequence ID" value="PNR36334.1"/>
    <property type="molecule type" value="Genomic_DNA"/>
</dbReference>
<name>A9T6J0_PHYPA</name>
<dbReference type="Gramene" id="Pp3c17_16620V3.1">
    <property type="protein sequence ID" value="Pp3c17_16620V3.1"/>
    <property type="gene ID" value="Pp3c17_16620"/>
</dbReference>
<dbReference type="eggNOG" id="ENOG502QPS4">
    <property type="taxonomic scope" value="Eukaryota"/>
</dbReference>
<dbReference type="InterPro" id="IPR009880">
    <property type="entry name" value="Glyoxal_oxidase_N"/>
</dbReference>
<evidence type="ECO:0008006" key="8">
    <source>
        <dbReference type="Google" id="ProtNLM"/>
    </source>
</evidence>
<keyword evidence="7" id="KW-1185">Reference proteome</keyword>
<evidence type="ECO:0000259" key="3">
    <source>
        <dbReference type="Pfam" id="PF07250"/>
    </source>
</evidence>
<dbReference type="AlphaFoldDB" id="A9T6J0"/>
<proteinExistence type="predicted"/>
<dbReference type="STRING" id="3218.A9T6J0"/>
<evidence type="ECO:0000313" key="6">
    <source>
        <dbReference type="EnsemblPlants" id="Pp3c17_16620V3.1"/>
    </source>
</evidence>
<dbReference type="EnsemblPlants" id="Pp3c17_16620V3.2">
    <property type="protein sequence ID" value="Pp3c17_16620V3.2"/>
    <property type="gene ID" value="Pp3c17_16620"/>
</dbReference>
<dbReference type="Gene3D" id="2.60.40.10">
    <property type="entry name" value="Immunoglobulins"/>
    <property type="match status" value="1"/>
</dbReference>
<accession>A9T6J0</accession>
<dbReference type="InterPro" id="IPR013783">
    <property type="entry name" value="Ig-like_fold"/>
</dbReference>
<evidence type="ECO:0000256" key="2">
    <source>
        <dbReference type="SAM" id="SignalP"/>
    </source>
</evidence>